<dbReference type="WBParaSite" id="SPAL_0001019100.1">
    <property type="protein sequence ID" value="SPAL_0001019100.1"/>
    <property type="gene ID" value="SPAL_0001019100"/>
</dbReference>
<dbReference type="GO" id="GO:0005929">
    <property type="term" value="C:cilium"/>
    <property type="evidence" value="ECO:0007669"/>
    <property type="project" value="TreeGrafter"/>
</dbReference>
<evidence type="ECO:0000256" key="1">
    <source>
        <dbReference type="SAM" id="Coils"/>
    </source>
</evidence>
<name>A0A0N5BWJ7_STREA</name>
<keyword evidence="1" id="KW-0175">Coiled coil</keyword>
<evidence type="ECO:0000313" key="3">
    <source>
        <dbReference type="WBParaSite" id="SPAL_0001019100.1"/>
    </source>
</evidence>
<feature type="coiled-coil region" evidence="1">
    <location>
        <begin position="408"/>
        <end position="457"/>
    </location>
</feature>
<dbReference type="PANTHER" id="PTHR21974">
    <property type="entry name" value="RE15880P"/>
    <property type="match status" value="1"/>
</dbReference>
<dbReference type="PANTHER" id="PTHR21974:SF2">
    <property type="entry name" value="RE15880P"/>
    <property type="match status" value="1"/>
</dbReference>
<feature type="coiled-coil region" evidence="1">
    <location>
        <begin position="62"/>
        <end position="89"/>
    </location>
</feature>
<accession>A0A0N5BWJ7</accession>
<organism evidence="2 3">
    <name type="scientific">Strongyloides papillosus</name>
    <name type="common">Intestinal threadworm</name>
    <dbReference type="NCBI Taxonomy" id="174720"/>
    <lineage>
        <taxon>Eukaryota</taxon>
        <taxon>Metazoa</taxon>
        <taxon>Ecdysozoa</taxon>
        <taxon>Nematoda</taxon>
        <taxon>Chromadorea</taxon>
        <taxon>Rhabditida</taxon>
        <taxon>Tylenchina</taxon>
        <taxon>Panagrolaimomorpha</taxon>
        <taxon>Strongyloidoidea</taxon>
        <taxon>Strongyloididae</taxon>
        <taxon>Strongyloides</taxon>
    </lineage>
</organism>
<keyword evidence="2" id="KW-1185">Reference proteome</keyword>
<dbReference type="Proteomes" id="UP000046392">
    <property type="component" value="Unplaced"/>
</dbReference>
<evidence type="ECO:0000313" key="2">
    <source>
        <dbReference type="Proteomes" id="UP000046392"/>
    </source>
</evidence>
<feature type="coiled-coil region" evidence="1">
    <location>
        <begin position="116"/>
        <end position="143"/>
    </location>
</feature>
<sequence length="464" mass="55537">MDFQEEKFTNFFQLDSTQNLTSLKYINEDNIKKLDLEEIFIQIGYLRKENLFLRYYKTLYESDEIKKVLDQLEATSKELRKQSEHEKKYLENIYQHSVKTVLQQKGEWDKKSKESNSQYKLSLENLQKSEKELENNKQKNNNNIKILEIFYEQILRLLALYENGEIKLKDNYGYNLKNCSELIKSFKQLLLEQGTFHLARNKWINGRTLVIYSQCQIAFGIKKWEKILTEDLYNEKDRYFICAESKNNFIAAIQNLESCQIYMGNKITFPFVTKKQTSESLDLLTIFFEDVLNDTNARKCLDIFKKLHSDITNLIQWFNNVISEQIMKDLEKNCTEIVKIEEKLHEETKGIVSNKYKDINQKIGNYKKEKWEDEVKKLKSMKFINYDMTMIMNLSKPDDYKNFKNFSLAKEQNLVFNVQQKINQLEAQKIIFENIKKKEIKTQENKLENELTQRKTNKGSYNFK</sequence>
<dbReference type="AlphaFoldDB" id="A0A0N5BWJ7"/>
<proteinExistence type="predicted"/>
<reference evidence="3" key="1">
    <citation type="submission" date="2017-02" db="UniProtKB">
        <authorList>
            <consortium name="WormBaseParasite"/>
        </authorList>
    </citation>
    <scope>IDENTIFICATION</scope>
</reference>
<protein>
    <submittedName>
        <fullName evidence="3">Uncharacterized protein</fullName>
    </submittedName>
</protein>